<gene>
    <name evidence="1" type="ORF">R5R35_007774</name>
</gene>
<evidence type="ECO:0000313" key="1">
    <source>
        <dbReference type="EMBL" id="KAK7874288.1"/>
    </source>
</evidence>
<accession>A0AAN9ZA87</accession>
<comment type="caution">
    <text evidence="1">The sequence shown here is derived from an EMBL/GenBank/DDBJ whole genome shotgun (WGS) entry which is preliminary data.</text>
</comment>
<protein>
    <submittedName>
        <fullName evidence="1">Uncharacterized protein</fullName>
    </submittedName>
</protein>
<name>A0AAN9ZA87_9ORTH</name>
<dbReference type="EMBL" id="JAZDUA010000003">
    <property type="protein sequence ID" value="KAK7874288.1"/>
    <property type="molecule type" value="Genomic_DNA"/>
</dbReference>
<reference evidence="1 2" key="1">
    <citation type="submission" date="2024-03" db="EMBL/GenBank/DDBJ databases">
        <title>The genome assembly and annotation of the cricket Gryllus longicercus Weissman &amp; Gray.</title>
        <authorList>
            <person name="Szrajer S."/>
            <person name="Gray D."/>
            <person name="Ylla G."/>
        </authorList>
    </citation>
    <scope>NUCLEOTIDE SEQUENCE [LARGE SCALE GENOMIC DNA]</scope>
    <source>
        <strain evidence="1">DAG 2021-001</strain>
        <tissue evidence="1">Whole body minus gut</tissue>
    </source>
</reference>
<sequence length="18" mass="2048">MAVETVAEKKWVEDNIVS</sequence>
<evidence type="ECO:0000313" key="2">
    <source>
        <dbReference type="Proteomes" id="UP001378592"/>
    </source>
</evidence>
<dbReference type="AlphaFoldDB" id="A0AAN9ZA87"/>
<proteinExistence type="predicted"/>
<dbReference type="Proteomes" id="UP001378592">
    <property type="component" value="Unassembled WGS sequence"/>
</dbReference>
<organism evidence="1 2">
    <name type="scientific">Gryllus longicercus</name>
    <dbReference type="NCBI Taxonomy" id="2509291"/>
    <lineage>
        <taxon>Eukaryota</taxon>
        <taxon>Metazoa</taxon>
        <taxon>Ecdysozoa</taxon>
        <taxon>Arthropoda</taxon>
        <taxon>Hexapoda</taxon>
        <taxon>Insecta</taxon>
        <taxon>Pterygota</taxon>
        <taxon>Neoptera</taxon>
        <taxon>Polyneoptera</taxon>
        <taxon>Orthoptera</taxon>
        <taxon>Ensifera</taxon>
        <taxon>Gryllidea</taxon>
        <taxon>Grylloidea</taxon>
        <taxon>Gryllidae</taxon>
        <taxon>Gryllinae</taxon>
        <taxon>Gryllus</taxon>
    </lineage>
</organism>
<keyword evidence="2" id="KW-1185">Reference proteome</keyword>